<keyword evidence="1" id="KW-0560">Oxidoreductase</keyword>
<name>A0ABQ4G5Y6_9ACTN</name>
<keyword evidence="2" id="KW-1185">Reference proteome</keyword>
<accession>A0ABQ4G5Y6</accession>
<proteinExistence type="predicted"/>
<comment type="caution">
    <text evidence="1">The sequence shown here is derived from an EMBL/GenBank/DDBJ whole genome shotgun (WGS) entry which is preliminary data.</text>
</comment>
<dbReference type="Proteomes" id="UP000603904">
    <property type="component" value="Unassembled WGS sequence"/>
</dbReference>
<dbReference type="RefSeq" id="WP_204059705.1">
    <property type="nucleotide sequence ID" value="NZ_BAAAGP010000006.1"/>
</dbReference>
<sequence>MNVLSDADLDRFVAEGYLKLEEAFPRAVGDRIRRSLWERMGLSPDRPEEWTRPVVWTLDDTGEGPFGEAMGSPRLAAALDRIAGGWVPRGAPGMTPVRFPHPDDSGDTGWHIDQNDPGPEGRWGVVTARPHTLLLLFLYSEVGPDDAPTRIRVGSHLDAARVLEPYGEKGLEFFASGPLLDEASAHRPLAYATGLPGDAFLCHPFLVHAAQRHRGTRPRFMSQMPIFLSRPLTAADPTPLGRAVRAALSG</sequence>
<evidence type="ECO:0000313" key="2">
    <source>
        <dbReference type="Proteomes" id="UP000603904"/>
    </source>
</evidence>
<dbReference type="Gene3D" id="2.60.120.620">
    <property type="entry name" value="q2cbj1_9rhob like domain"/>
    <property type="match status" value="1"/>
</dbReference>
<dbReference type="GO" id="GO:0051213">
    <property type="term" value="F:dioxygenase activity"/>
    <property type="evidence" value="ECO:0007669"/>
    <property type="project" value="UniProtKB-KW"/>
</dbReference>
<protein>
    <submittedName>
        <fullName evidence="1">Phytanoyl-CoA dioxygenase</fullName>
    </submittedName>
</protein>
<keyword evidence="1" id="KW-0223">Dioxygenase</keyword>
<dbReference type="Pfam" id="PF05721">
    <property type="entry name" value="PhyH"/>
    <property type="match status" value="1"/>
</dbReference>
<dbReference type="InterPro" id="IPR008775">
    <property type="entry name" value="Phytyl_CoA_dOase-like"/>
</dbReference>
<dbReference type="EMBL" id="BOOC01000031">
    <property type="protein sequence ID" value="GIH42495.1"/>
    <property type="molecule type" value="Genomic_DNA"/>
</dbReference>
<dbReference type="SUPFAM" id="SSF51197">
    <property type="entry name" value="Clavaminate synthase-like"/>
    <property type="match status" value="1"/>
</dbReference>
<gene>
    <name evidence="1" type="ORF">Mco01_54950</name>
</gene>
<reference evidence="1 2" key="1">
    <citation type="submission" date="2021-01" db="EMBL/GenBank/DDBJ databases">
        <title>Whole genome shotgun sequence of Microbispora corallina NBRC 16416.</title>
        <authorList>
            <person name="Komaki H."/>
            <person name="Tamura T."/>
        </authorList>
    </citation>
    <scope>NUCLEOTIDE SEQUENCE [LARGE SCALE GENOMIC DNA]</scope>
    <source>
        <strain evidence="1 2">NBRC 16416</strain>
    </source>
</reference>
<evidence type="ECO:0000313" key="1">
    <source>
        <dbReference type="EMBL" id="GIH42495.1"/>
    </source>
</evidence>
<organism evidence="1 2">
    <name type="scientific">Microbispora corallina</name>
    <dbReference type="NCBI Taxonomy" id="83302"/>
    <lineage>
        <taxon>Bacteria</taxon>
        <taxon>Bacillati</taxon>
        <taxon>Actinomycetota</taxon>
        <taxon>Actinomycetes</taxon>
        <taxon>Streptosporangiales</taxon>
        <taxon>Streptosporangiaceae</taxon>
        <taxon>Microbispora</taxon>
    </lineage>
</organism>